<organism evidence="2 3">
    <name type="scientific">Nepenthes gracilis</name>
    <name type="common">Slender pitcher plant</name>
    <dbReference type="NCBI Taxonomy" id="150966"/>
    <lineage>
        <taxon>Eukaryota</taxon>
        <taxon>Viridiplantae</taxon>
        <taxon>Streptophyta</taxon>
        <taxon>Embryophyta</taxon>
        <taxon>Tracheophyta</taxon>
        <taxon>Spermatophyta</taxon>
        <taxon>Magnoliopsida</taxon>
        <taxon>eudicotyledons</taxon>
        <taxon>Gunneridae</taxon>
        <taxon>Pentapetalae</taxon>
        <taxon>Caryophyllales</taxon>
        <taxon>Nepenthaceae</taxon>
        <taxon>Nepenthes</taxon>
    </lineage>
</organism>
<name>A0AAD3TFC5_NEPGR</name>
<proteinExistence type="predicted"/>
<dbReference type="Proteomes" id="UP001279734">
    <property type="component" value="Unassembled WGS sequence"/>
</dbReference>
<reference evidence="2" key="1">
    <citation type="submission" date="2023-05" db="EMBL/GenBank/DDBJ databases">
        <title>Nepenthes gracilis genome sequencing.</title>
        <authorList>
            <person name="Fukushima K."/>
        </authorList>
    </citation>
    <scope>NUCLEOTIDE SEQUENCE</scope>
    <source>
        <strain evidence="2">SING2019-196</strain>
    </source>
</reference>
<dbReference type="AlphaFoldDB" id="A0AAD3TFC5"/>
<sequence>MFGPAICSLHLSCREVGGMKDDLKIFSAAPSSSSPDQQFAGVDWIQNLVGQPERASDRVDDPRPGAAIRELKAVAGQMENLDDLQIGRIEQPGGTGRNQLEATQSRSLQAVLRSDEIASSVCSSSMRTAEMVERTVSLISDLEEADQENAHPRTVQGRTAKPAASSRPLKSILKKSKGPKIKVFPSHLLHG</sequence>
<evidence type="ECO:0000256" key="1">
    <source>
        <dbReference type="SAM" id="MobiDB-lite"/>
    </source>
</evidence>
<protein>
    <submittedName>
        <fullName evidence="2">Uncharacterized protein</fullName>
    </submittedName>
</protein>
<keyword evidence="3" id="KW-1185">Reference proteome</keyword>
<accession>A0AAD3TFC5</accession>
<dbReference type="EMBL" id="BSYO01000033">
    <property type="protein sequence ID" value="GMH27831.1"/>
    <property type="molecule type" value="Genomic_DNA"/>
</dbReference>
<evidence type="ECO:0000313" key="2">
    <source>
        <dbReference type="EMBL" id="GMH27831.1"/>
    </source>
</evidence>
<comment type="caution">
    <text evidence="2">The sequence shown here is derived from an EMBL/GenBank/DDBJ whole genome shotgun (WGS) entry which is preliminary data.</text>
</comment>
<feature type="region of interest" description="Disordered" evidence="1">
    <location>
        <begin position="143"/>
        <end position="178"/>
    </location>
</feature>
<gene>
    <name evidence="2" type="ORF">Nepgr_029674</name>
</gene>
<evidence type="ECO:0000313" key="3">
    <source>
        <dbReference type="Proteomes" id="UP001279734"/>
    </source>
</evidence>